<dbReference type="SUPFAM" id="SSF53474">
    <property type="entry name" value="alpha/beta-Hydrolases"/>
    <property type="match status" value="1"/>
</dbReference>
<dbReference type="EC" id="3.4.19.1" evidence="5"/>
<dbReference type="GO" id="GO:0006508">
    <property type="term" value="P:proteolysis"/>
    <property type="evidence" value="ECO:0007669"/>
    <property type="project" value="InterPro"/>
</dbReference>
<evidence type="ECO:0000256" key="1">
    <source>
        <dbReference type="ARBA" id="ARBA00000721"/>
    </source>
</evidence>
<comment type="caution">
    <text evidence="10">The sequence shown here is derived from an EMBL/GenBank/DDBJ whole genome shotgun (WGS) entry which is preliminary data.</text>
</comment>
<comment type="subunit">
    <text evidence="4">Homotetramer.</text>
</comment>
<dbReference type="Pfam" id="PF00326">
    <property type="entry name" value="Peptidase_S9"/>
    <property type="match status" value="1"/>
</dbReference>
<sequence length="781" mass="90017">MFLAHKFKHLNTSRWCTRSQNFCRTQKNVTREETKFRKSVDLYSKILGLYPNLTGVDILGKDKDMIVKMKYSKVNLTNYLPTFHSKLYSMNFDKKISQKICDTQVEQIDSSIIQIFDHDNQKFVFKRKDQDSVSIERYDENGYQETYELGGCGAPYNDAVFGGISFNQDHTKIVFIAEDKNIPSYESYFSTNSQENTPNSVPLYKKWKYNDLDSTQKNNFGETLTNKKHPVIVVYDLAHKKIKVLDIQKLYKEGTLQPNIFDSTFPAHPIFDESGEGIIFHGYHLPIDRLGLNFALNRPTKLYYLKKHDLEEERSDSNESGEAEKAKPQYDVEILTKDSYFSGFAKFSSDYKYLSYFCVKEKFHTHMTAVGLNAIKNFGKKTQNQYQVVKRDYEMNDKFSGIYGYHHLFSQANFIKGTYKFMVSTTNQGKEIIILVDVEDKTVKILNNPDMTTNDSMDILKISKEVAFINSSSVSEPTSSYILTNFDEENPTWTKIGQSYGKSDFFDKIRAKIKIDTLSTFEGATGQFIRVQDHQNEIFEDIDTNKRPTILILHGGPHAYYPYNRFIQDNLLWLSLGYNLFVANYRGSLGFGLKFSDQLSGNAYNLDVADCLDLFSQCLTTFKEEIDDTKLGIYGGSHGGYLTCSIISHPEWINKFSAACIWNPVTAMHSAMVFSDLPDWFYSVACNKPHTWIMDQEDIIKMYEKSPISRLSNIQTPSLFIIGGDDRRCPDMQGIYFWRGLKSLGVDTDLHYYPNDGHSVPSIAEGIDAKVNLLRWWSKYL</sequence>
<feature type="domain" description="Acylamino-acid-releasing enzyme N-terminal" evidence="9">
    <location>
        <begin position="153"/>
        <end position="493"/>
    </location>
</feature>
<comment type="similarity">
    <text evidence="3">Belongs to the peptidase S9C family.</text>
</comment>
<dbReference type="Gene3D" id="3.40.50.1820">
    <property type="entry name" value="alpha/beta hydrolase"/>
    <property type="match status" value="1"/>
</dbReference>
<protein>
    <recommendedName>
        <fullName evidence="5">acylaminoacyl-peptidase</fullName>
        <ecNumber evidence="5">3.4.19.1</ecNumber>
    </recommendedName>
</protein>
<comment type="catalytic activity">
    <reaction evidence="1">
        <text>Cleavage of an N-acetyl or N-formyl amino acid from the N-terminus of a polypeptide.</text>
        <dbReference type="EC" id="3.4.19.1"/>
    </reaction>
</comment>
<dbReference type="InterPro" id="IPR045550">
    <property type="entry name" value="AARE_N"/>
</dbReference>
<dbReference type="EMBL" id="CAMPGE010028057">
    <property type="protein sequence ID" value="CAI2385616.1"/>
    <property type="molecule type" value="Genomic_DNA"/>
</dbReference>
<keyword evidence="11" id="KW-1185">Reference proteome</keyword>
<reference evidence="10" key="1">
    <citation type="submission" date="2023-07" db="EMBL/GenBank/DDBJ databases">
        <authorList>
            <consortium name="AG Swart"/>
            <person name="Singh M."/>
            <person name="Singh A."/>
            <person name="Seah K."/>
            <person name="Emmerich C."/>
        </authorList>
    </citation>
    <scope>NUCLEOTIDE SEQUENCE</scope>
    <source>
        <strain evidence="10">DP1</strain>
    </source>
</reference>
<feature type="domain" description="Peptidase S9 prolyl oligopeptidase catalytic" evidence="8">
    <location>
        <begin position="570"/>
        <end position="781"/>
    </location>
</feature>
<dbReference type="AlphaFoldDB" id="A0AAD1Y579"/>
<keyword evidence="7" id="KW-0378">Hydrolase</keyword>
<dbReference type="Proteomes" id="UP001295684">
    <property type="component" value="Unassembled WGS sequence"/>
</dbReference>
<evidence type="ECO:0000256" key="6">
    <source>
        <dbReference type="ARBA" id="ARBA00022490"/>
    </source>
</evidence>
<evidence type="ECO:0000313" key="10">
    <source>
        <dbReference type="EMBL" id="CAI2385616.1"/>
    </source>
</evidence>
<accession>A0AAD1Y579</accession>
<comment type="subcellular location">
    <subcellularLocation>
        <location evidence="2">Cytoplasm</location>
    </subcellularLocation>
</comment>
<dbReference type="GO" id="GO:0004252">
    <property type="term" value="F:serine-type endopeptidase activity"/>
    <property type="evidence" value="ECO:0007669"/>
    <property type="project" value="TreeGrafter"/>
</dbReference>
<evidence type="ECO:0000313" key="11">
    <source>
        <dbReference type="Proteomes" id="UP001295684"/>
    </source>
</evidence>
<dbReference type="PANTHER" id="PTHR42776:SF4">
    <property type="entry name" value="ACYLAMINO-ACID-RELEASING ENZYME"/>
    <property type="match status" value="1"/>
</dbReference>
<evidence type="ECO:0000256" key="3">
    <source>
        <dbReference type="ARBA" id="ARBA00010040"/>
    </source>
</evidence>
<evidence type="ECO:0000259" key="9">
    <source>
        <dbReference type="Pfam" id="PF19283"/>
    </source>
</evidence>
<evidence type="ECO:0000256" key="5">
    <source>
        <dbReference type="ARBA" id="ARBA00012917"/>
    </source>
</evidence>
<keyword evidence="6" id="KW-0963">Cytoplasm</keyword>
<dbReference type="GO" id="GO:0005737">
    <property type="term" value="C:cytoplasm"/>
    <property type="evidence" value="ECO:0007669"/>
    <property type="project" value="UniProtKB-SubCell"/>
</dbReference>
<dbReference type="PANTHER" id="PTHR42776">
    <property type="entry name" value="SERINE PEPTIDASE S9 FAMILY MEMBER"/>
    <property type="match status" value="1"/>
</dbReference>
<dbReference type="InterPro" id="IPR029058">
    <property type="entry name" value="AB_hydrolase_fold"/>
</dbReference>
<evidence type="ECO:0000259" key="8">
    <source>
        <dbReference type="Pfam" id="PF00326"/>
    </source>
</evidence>
<dbReference type="InterPro" id="IPR001375">
    <property type="entry name" value="Peptidase_S9_cat"/>
</dbReference>
<organism evidence="10 11">
    <name type="scientific">Euplotes crassus</name>
    <dbReference type="NCBI Taxonomy" id="5936"/>
    <lineage>
        <taxon>Eukaryota</taxon>
        <taxon>Sar</taxon>
        <taxon>Alveolata</taxon>
        <taxon>Ciliophora</taxon>
        <taxon>Intramacronucleata</taxon>
        <taxon>Spirotrichea</taxon>
        <taxon>Hypotrichia</taxon>
        <taxon>Euplotida</taxon>
        <taxon>Euplotidae</taxon>
        <taxon>Moneuplotes</taxon>
    </lineage>
</organism>
<proteinExistence type="inferred from homology"/>
<evidence type="ECO:0000256" key="7">
    <source>
        <dbReference type="ARBA" id="ARBA00022801"/>
    </source>
</evidence>
<dbReference type="Pfam" id="PF19283">
    <property type="entry name" value="APEH_N"/>
    <property type="match status" value="1"/>
</dbReference>
<dbReference type="GO" id="GO:0008242">
    <property type="term" value="F:omega peptidase activity"/>
    <property type="evidence" value="ECO:0007669"/>
    <property type="project" value="UniProtKB-EC"/>
</dbReference>
<gene>
    <name evidence="10" type="ORF">ECRASSUSDP1_LOCUS27195</name>
</gene>
<evidence type="ECO:0000256" key="2">
    <source>
        <dbReference type="ARBA" id="ARBA00004496"/>
    </source>
</evidence>
<name>A0AAD1Y579_EUPCR</name>
<evidence type="ECO:0000256" key="4">
    <source>
        <dbReference type="ARBA" id="ARBA00011881"/>
    </source>
</evidence>